<name>A0A2R4BRV2_THAAR</name>
<dbReference type="InterPro" id="IPR004821">
    <property type="entry name" value="Cyt_trans-like"/>
</dbReference>
<protein>
    <recommendedName>
        <fullName evidence="11">Probable nicotinate-nucleotide adenylyltransferase</fullName>
        <ecNumber evidence="11">2.7.7.18</ecNumber>
    </recommendedName>
    <alternativeName>
        <fullName evidence="11">Deamido-NAD(+) diphosphorylase</fullName>
    </alternativeName>
    <alternativeName>
        <fullName evidence="11">Deamido-NAD(+) pyrophosphorylase</fullName>
    </alternativeName>
    <alternativeName>
        <fullName evidence="11">Nicotinate mononucleotide adenylyltransferase</fullName>
        <shortName evidence="11">NaMN adenylyltransferase</shortName>
    </alternativeName>
</protein>
<evidence type="ECO:0000256" key="7">
    <source>
        <dbReference type="ARBA" id="ARBA00022741"/>
    </source>
</evidence>
<evidence type="ECO:0000256" key="1">
    <source>
        <dbReference type="ARBA" id="ARBA00002324"/>
    </source>
</evidence>
<dbReference type="GO" id="GO:0009435">
    <property type="term" value="P:NAD+ biosynthetic process"/>
    <property type="evidence" value="ECO:0007669"/>
    <property type="project" value="UniProtKB-UniRule"/>
</dbReference>
<dbReference type="HAMAP" id="MF_00244">
    <property type="entry name" value="NaMN_adenylyltr"/>
    <property type="match status" value="1"/>
</dbReference>
<dbReference type="InterPro" id="IPR014729">
    <property type="entry name" value="Rossmann-like_a/b/a_fold"/>
</dbReference>
<dbReference type="NCBIfam" id="TIGR00125">
    <property type="entry name" value="cyt_tran_rel"/>
    <property type="match status" value="1"/>
</dbReference>
<evidence type="ECO:0000256" key="10">
    <source>
        <dbReference type="ARBA" id="ARBA00048721"/>
    </source>
</evidence>
<comment type="function">
    <text evidence="1 11">Catalyzes the reversible adenylation of nicotinate mononucleotide (NaMN) to nicotinic acid adenine dinucleotide (NaAD).</text>
</comment>
<evidence type="ECO:0000259" key="12">
    <source>
        <dbReference type="Pfam" id="PF01467"/>
    </source>
</evidence>
<sequence length="230" mass="24503">MAVDTGAAAAPPGGPLGILGGTFDPIHLGHLRLAEEAREALALAAVRLIPAGQPPHRGTPHSTAEDRLAMARLATAGNPALEVDDGEVRADEKSYTVLTLQRLRAELGAQRPLVLILGADAFAGLPGWHRWEALFELAHIAVANRPGYAPHGRRWPATLSPALDAACRGRHSADPADLRTAPAGRIVPFDMTPLAISASLIRDLVKNGHSVRYLLPDPVLDYIAAHRLYR</sequence>
<dbReference type="PANTHER" id="PTHR39321">
    <property type="entry name" value="NICOTINATE-NUCLEOTIDE ADENYLYLTRANSFERASE-RELATED"/>
    <property type="match status" value="1"/>
</dbReference>
<dbReference type="NCBIfam" id="NF000839">
    <property type="entry name" value="PRK00071.1-1"/>
    <property type="match status" value="1"/>
</dbReference>
<evidence type="ECO:0000256" key="3">
    <source>
        <dbReference type="ARBA" id="ARBA00009014"/>
    </source>
</evidence>
<evidence type="ECO:0000256" key="9">
    <source>
        <dbReference type="ARBA" id="ARBA00023027"/>
    </source>
</evidence>
<accession>A0A2R4BRV2</accession>
<dbReference type="PANTHER" id="PTHR39321:SF3">
    <property type="entry name" value="PHOSPHOPANTETHEINE ADENYLYLTRANSFERASE"/>
    <property type="match status" value="1"/>
</dbReference>
<keyword evidence="4 11" id="KW-0662">Pyridine nucleotide biosynthesis</keyword>
<feature type="domain" description="Cytidyltransferase-like" evidence="12">
    <location>
        <begin position="18"/>
        <end position="202"/>
    </location>
</feature>
<proteinExistence type="inferred from homology"/>
<evidence type="ECO:0000256" key="2">
    <source>
        <dbReference type="ARBA" id="ARBA00005019"/>
    </source>
</evidence>
<keyword evidence="5 11" id="KW-0808">Transferase</keyword>
<comment type="pathway">
    <text evidence="2 11">Cofactor biosynthesis; NAD(+) biosynthesis; deamido-NAD(+) from nicotinate D-ribonucleotide: step 1/1.</text>
</comment>
<comment type="similarity">
    <text evidence="3 11">Belongs to the NadD family.</text>
</comment>
<evidence type="ECO:0000313" key="13">
    <source>
        <dbReference type="EMBL" id="AVR90071.1"/>
    </source>
</evidence>
<dbReference type="KEGG" id="tak:Tharo_3190"/>
<evidence type="ECO:0000256" key="6">
    <source>
        <dbReference type="ARBA" id="ARBA00022695"/>
    </source>
</evidence>
<dbReference type="InterPro" id="IPR005248">
    <property type="entry name" value="NadD/NMNAT"/>
</dbReference>
<organism evidence="13 14">
    <name type="scientific">Thauera aromatica K172</name>
    <dbReference type="NCBI Taxonomy" id="44139"/>
    <lineage>
        <taxon>Bacteria</taxon>
        <taxon>Pseudomonadati</taxon>
        <taxon>Pseudomonadota</taxon>
        <taxon>Betaproteobacteria</taxon>
        <taxon>Rhodocyclales</taxon>
        <taxon>Zoogloeaceae</taxon>
        <taxon>Thauera</taxon>
    </lineage>
</organism>
<dbReference type="RefSeq" id="WP_107222077.1">
    <property type="nucleotide sequence ID" value="NZ_CP028339.1"/>
</dbReference>
<dbReference type="EMBL" id="CP028339">
    <property type="protein sequence ID" value="AVR90071.1"/>
    <property type="molecule type" value="Genomic_DNA"/>
</dbReference>
<evidence type="ECO:0000256" key="5">
    <source>
        <dbReference type="ARBA" id="ARBA00022679"/>
    </source>
</evidence>
<comment type="catalytic activity">
    <reaction evidence="10 11">
        <text>nicotinate beta-D-ribonucleotide + ATP + H(+) = deamido-NAD(+) + diphosphate</text>
        <dbReference type="Rhea" id="RHEA:22860"/>
        <dbReference type="ChEBI" id="CHEBI:15378"/>
        <dbReference type="ChEBI" id="CHEBI:30616"/>
        <dbReference type="ChEBI" id="CHEBI:33019"/>
        <dbReference type="ChEBI" id="CHEBI:57502"/>
        <dbReference type="ChEBI" id="CHEBI:58437"/>
        <dbReference type="EC" id="2.7.7.18"/>
    </reaction>
</comment>
<gene>
    <name evidence="11" type="primary">nadD</name>
    <name evidence="13" type="ORF">Tharo_3190</name>
</gene>
<evidence type="ECO:0000313" key="14">
    <source>
        <dbReference type="Proteomes" id="UP000241885"/>
    </source>
</evidence>
<keyword evidence="6 11" id="KW-0548">Nucleotidyltransferase</keyword>
<dbReference type="GO" id="GO:0004515">
    <property type="term" value="F:nicotinate-nucleotide adenylyltransferase activity"/>
    <property type="evidence" value="ECO:0007669"/>
    <property type="project" value="UniProtKB-UniRule"/>
</dbReference>
<dbReference type="OrthoDB" id="5295945at2"/>
<evidence type="ECO:0000256" key="11">
    <source>
        <dbReference type="HAMAP-Rule" id="MF_00244"/>
    </source>
</evidence>
<dbReference type="Gene3D" id="3.40.50.620">
    <property type="entry name" value="HUPs"/>
    <property type="match status" value="1"/>
</dbReference>
<dbReference type="Proteomes" id="UP000241885">
    <property type="component" value="Chromosome"/>
</dbReference>
<dbReference type="EC" id="2.7.7.18" evidence="11"/>
<keyword evidence="14" id="KW-1185">Reference proteome</keyword>
<keyword evidence="9 11" id="KW-0520">NAD</keyword>
<keyword evidence="8 11" id="KW-0067">ATP-binding</keyword>
<dbReference type="SUPFAM" id="SSF52374">
    <property type="entry name" value="Nucleotidylyl transferase"/>
    <property type="match status" value="1"/>
</dbReference>
<dbReference type="UniPathway" id="UPA00253">
    <property type="reaction ID" value="UER00332"/>
</dbReference>
<dbReference type="Pfam" id="PF01467">
    <property type="entry name" value="CTP_transf_like"/>
    <property type="match status" value="1"/>
</dbReference>
<evidence type="ECO:0000256" key="8">
    <source>
        <dbReference type="ARBA" id="ARBA00022840"/>
    </source>
</evidence>
<reference evidence="13 14" key="1">
    <citation type="submission" date="2018-03" db="EMBL/GenBank/DDBJ databases">
        <title>Complete genome sequence of Thauera aromatica, a model organism for studying aromatic compound degradation under denitrifying conditions.</title>
        <authorList>
            <person name="Lo H.-Y."/>
            <person name="Goris T."/>
            <person name="Boll M."/>
            <person name="Mueller J.A."/>
        </authorList>
    </citation>
    <scope>NUCLEOTIDE SEQUENCE [LARGE SCALE GENOMIC DNA]</scope>
    <source>
        <strain evidence="13 14">K172</strain>
    </source>
</reference>
<evidence type="ECO:0000256" key="4">
    <source>
        <dbReference type="ARBA" id="ARBA00022642"/>
    </source>
</evidence>
<keyword evidence="7 11" id="KW-0547">Nucleotide-binding</keyword>
<dbReference type="NCBIfam" id="TIGR00482">
    <property type="entry name" value="nicotinate (nicotinamide) nucleotide adenylyltransferase"/>
    <property type="match status" value="1"/>
</dbReference>
<dbReference type="NCBIfam" id="NF000840">
    <property type="entry name" value="PRK00071.1-3"/>
    <property type="match status" value="1"/>
</dbReference>
<dbReference type="AlphaFoldDB" id="A0A2R4BRV2"/>
<dbReference type="GO" id="GO:0005524">
    <property type="term" value="F:ATP binding"/>
    <property type="evidence" value="ECO:0007669"/>
    <property type="project" value="UniProtKB-KW"/>
</dbReference>
<dbReference type="CDD" id="cd02165">
    <property type="entry name" value="NMNAT"/>
    <property type="match status" value="1"/>
</dbReference>